<dbReference type="EMBL" id="AYXO01000073">
    <property type="protein sequence ID" value="ETA04665.1"/>
    <property type="molecule type" value="Genomic_DNA"/>
</dbReference>
<evidence type="ECO:0000256" key="2">
    <source>
        <dbReference type="ARBA" id="ARBA00022448"/>
    </source>
</evidence>
<dbReference type="Gene3D" id="3.30.70.20">
    <property type="match status" value="1"/>
</dbReference>
<evidence type="ECO:0000256" key="3">
    <source>
        <dbReference type="ARBA" id="ARBA00022723"/>
    </source>
</evidence>
<dbReference type="InterPro" id="IPR051269">
    <property type="entry name" value="Fe-S_cluster_ET"/>
</dbReference>
<dbReference type="Proteomes" id="UP000035035">
    <property type="component" value="Unassembled WGS sequence"/>
</dbReference>
<keyword evidence="4 8" id="KW-0249">Electron transport</keyword>
<reference evidence="10 11" key="1">
    <citation type="journal article" date="2014" name="Genome Announc.">
        <title>Draft Genome Sequence of Gordonia alkanivorans Strain CGMCC6845, a Halotolerant Hydrocarbon-Degrading Bacterium.</title>
        <authorList>
            <person name="Wang X."/>
            <person name="Jin D."/>
            <person name="Zhou L."/>
            <person name="Wu L."/>
            <person name="An W."/>
            <person name="Zhao L."/>
        </authorList>
    </citation>
    <scope>NUCLEOTIDE SEQUENCE [LARGE SCALE GENOMIC DNA]</scope>
    <source>
        <strain evidence="10 11">CGMCC 6845</strain>
    </source>
</reference>
<dbReference type="GO" id="GO:0051538">
    <property type="term" value="F:3 iron, 4 sulfur cluster binding"/>
    <property type="evidence" value="ECO:0007669"/>
    <property type="project" value="UniProtKB-KW"/>
</dbReference>
<sequence>MKIVVDRDTCQGHGRCAVYAPEVYELDDEGYCAITELLVPATQEDAALSGADACPENAIEVID</sequence>
<keyword evidence="11" id="KW-1185">Reference proteome</keyword>
<evidence type="ECO:0000259" key="9">
    <source>
        <dbReference type="PROSITE" id="PS51379"/>
    </source>
</evidence>
<dbReference type="PRINTS" id="PR00352">
    <property type="entry name" value="3FE4SFRDOXIN"/>
</dbReference>
<keyword evidence="2 8" id="KW-0813">Transport</keyword>
<evidence type="ECO:0000256" key="1">
    <source>
        <dbReference type="ARBA" id="ARBA00001927"/>
    </source>
</evidence>
<keyword evidence="5 8" id="KW-0408">Iron</keyword>
<dbReference type="PROSITE" id="PS51379">
    <property type="entry name" value="4FE4S_FER_2"/>
    <property type="match status" value="1"/>
</dbReference>
<dbReference type="RefSeq" id="WP_035753373.1">
    <property type="nucleotide sequence ID" value="NZ_KI629800.1"/>
</dbReference>
<dbReference type="GO" id="GO:0009055">
    <property type="term" value="F:electron transfer activity"/>
    <property type="evidence" value="ECO:0007669"/>
    <property type="project" value="UniProtKB-UniRule"/>
</dbReference>
<comment type="function">
    <text evidence="8">Ferredoxins are iron-sulfur proteins that transfer electrons in a wide variety of metabolic reactions.</text>
</comment>
<comment type="cofactor">
    <cofactor evidence="1">
        <name>[3Fe-4S] cluster</name>
        <dbReference type="ChEBI" id="CHEBI:21137"/>
    </cofactor>
</comment>
<feature type="domain" description="4Fe-4S ferredoxin-type" evidence="9">
    <location>
        <begin position="1"/>
        <end position="29"/>
    </location>
</feature>
<proteinExistence type="predicted"/>
<dbReference type="PATRIC" id="fig|1423140.3.peg.4240"/>
<dbReference type="InterPro" id="IPR001080">
    <property type="entry name" value="3Fe4S_ferredoxin"/>
</dbReference>
<keyword evidence="7" id="KW-0003">3Fe-4S</keyword>
<name>W9DEB1_9ACTN</name>
<dbReference type="HOGENOM" id="CLU_139698_6_2_11"/>
<evidence type="ECO:0000256" key="6">
    <source>
        <dbReference type="ARBA" id="ARBA00023014"/>
    </source>
</evidence>
<protein>
    <recommendedName>
        <fullName evidence="8">Ferredoxin</fullName>
    </recommendedName>
</protein>
<dbReference type="PANTHER" id="PTHR36923:SF3">
    <property type="entry name" value="FERREDOXIN"/>
    <property type="match status" value="1"/>
</dbReference>
<dbReference type="GO" id="GO:0005506">
    <property type="term" value="F:iron ion binding"/>
    <property type="evidence" value="ECO:0007669"/>
    <property type="project" value="UniProtKB-UniRule"/>
</dbReference>
<dbReference type="InterPro" id="IPR017896">
    <property type="entry name" value="4Fe4S_Fe-S-bd"/>
</dbReference>
<comment type="caution">
    <text evidence="10">The sequence shown here is derived from an EMBL/GenBank/DDBJ whole genome shotgun (WGS) entry which is preliminary data.</text>
</comment>
<dbReference type="Pfam" id="PF13459">
    <property type="entry name" value="Fer4_15"/>
    <property type="match status" value="1"/>
</dbReference>
<keyword evidence="6 8" id="KW-0411">Iron-sulfur</keyword>
<organism evidence="10 11">
    <name type="scientific">Gordonia alkanivorans CGMCC 6845</name>
    <dbReference type="NCBI Taxonomy" id="1423140"/>
    <lineage>
        <taxon>Bacteria</taxon>
        <taxon>Bacillati</taxon>
        <taxon>Actinomycetota</taxon>
        <taxon>Actinomycetes</taxon>
        <taxon>Mycobacteriales</taxon>
        <taxon>Gordoniaceae</taxon>
        <taxon>Gordonia</taxon>
    </lineage>
</organism>
<evidence type="ECO:0000256" key="4">
    <source>
        <dbReference type="ARBA" id="ARBA00022982"/>
    </source>
</evidence>
<accession>W9DEB1</accession>
<dbReference type="PANTHER" id="PTHR36923">
    <property type="entry name" value="FERREDOXIN"/>
    <property type="match status" value="1"/>
</dbReference>
<gene>
    <name evidence="10" type="ORF">V525_21365</name>
</gene>
<evidence type="ECO:0000256" key="5">
    <source>
        <dbReference type="ARBA" id="ARBA00023004"/>
    </source>
</evidence>
<evidence type="ECO:0000256" key="7">
    <source>
        <dbReference type="ARBA" id="ARBA00023291"/>
    </source>
</evidence>
<keyword evidence="3 8" id="KW-0479">Metal-binding</keyword>
<evidence type="ECO:0000313" key="11">
    <source>
        <dbReference type="Proteomes" id="UP000035035"/>
    </source>
</evidence>
<dbReference type="AlphaFoldDB" id="W9DEB1"/>
<evidence type="ECO:0000256" key="8">
    <source>
        <dbReference type="RuleBase" id="RU368020"/>
    </source>
</evidence>
<dbReference type="SUPFAM" id="SSF54862">
    <property type="entry name" value="4Fe-4S ferredoxins"/>
    <property type="match status" value="1"/>
</dbReference>
<evidence type="ECO:0000313" key="10">
    <source>
        <dbReference type="EMBL" id="ETA04665.1"/>
    </source>
</evidence>